<proteinExistence type="predicted"/>
<dbReference type="Pfam" id="PF00004">
    <property type="entry name" value="AAA"/>
    <property type="match status" value="1"/>
</dbReference>
<reference evidence="3 4" key="1">
    <citation type="submission" date="2022-12" db="EMBL/GenBank/DDBJ databases">
        <title>Genomic features and morphological characterization of a novel Knufia sp. strain isolated from spacecraft assembly facility.</title>
        <authorList>
            <person name="Teixeira M."/>
            <person name="Chander A.M."/>
            <person name="Stajich J.E."/>
            <person name="Venkateswaran K."/>
        </authorList>
    </citation>
    <scope>NUCLEOTIDE SEQUENCE [LARGE SCALE GENOMIC DNA]</scope>
    <source>
        <strain evidence="3 4">FJI-L2-BK-P2</strain>
    </source>
</reference>
<dbReference type="SUPFAM" id="SSF52540">
    <property type="entry name" value="P-loop containing nucleoside triphosphate hydrolases"/>
    <property type="match status" value="1"/>
</dbReference>
<dbReference type="InterPro" id="IPR003593">
    <property type="entry name" value="AAA+_ATPase"/>
</dbReference>
<dbReference type="GO" id="GO:0016887">
    <property type="term" value="F:ATP hydrolysis activity"/>
    <property type="evidence" value="ECO:0007669"/>
    <property type="project" value="InterPro"/>
</dbReference>
<dbReference type="InterPro" id="IPR003959">
    <property type="entry name" value="ATPase_AAA_core"/>
</dbReference>
<name>A0AAN8ENP9_9EURO</name>
<accession>A0AAN8ENP9</accession>
<feature type="compositionally biased region" description="Basic and acidic residues" evidence="1">
    <location>
        <begin position="324"/>
        <end position="338"/>
    </location>
</feature>
<dbReference type="Gene3D" id="3.40.50.300">
    <property type="entry name" value="P-loop containing nucleotide triphosphate hydrolases"/>
    <property type="match status" value="1"/>
</dbReference>
<dbReference type="Pfam" id="PF22942">
    <property type="entry name" value="DUF7025"/>
    <property type="match status" value="1"/>
</dbReference>
<evidence type="ECO:0000256" key="1">
    <source>
        <dbReference type="SAM" id="MobiDB-lite"/>
    </source>
</evidence>
<dbReference type="AlphaFoldDB" id="A0AAN8ENP9"/>
<evidence type="ECO:0000313" key="3">
    <source>
        <dbReference type="EMBL" id="KAK5952620.1"/>
    </source>
</evidence>
<dbReference type="PANTHER" id="PTHR46411:SF3">
    <property type="entry name" value="AAA+ ATPASE DOMAIN-CONTAINING PROTEIN"/>
    <property type="match status" value="1"/>
</dbReference>
<feature type="domain" description="AAA+ ATPase" evidence="2">
    <location>
        <begin position="421"/>
        <end position="548"/>
    </location>
</feature>
<dbReference type="Proteomes" id="UP001316803">
    <property type="component" value="Unassembled WGS sequence"/>
</dbReference>
<gene>
    <name evidence="3" type="ORF">OHC33_006212</name>
</gene>
<evidence type="ECO:0000259" key="2">
    <source>
        <dbReference type="SMART" id="SM00382"/>
    </source>
</evidence>
<dbReference type="EMBL" id="JAKLMC020000014">
    <property type="protein sequence ID" value="KAK5952620.1"/>
    <property type="molecule type" value="Genomic_DNA"/>
</dbReference>
<protein>
    <recommendedName>
        <fullName evidence="2">AAA+ ATPase domain-containing protein</fullName>
    </recommendedName>
</protein>
<dbReference type="SMART" id="SM00382">
    <property type="entry name" value="AAA"/>
    <property type="match status" value="1"/>
</dbReference>
<evidence type="ECO:0000313" key="4">
    <source>
        <dbReference type="Proteomes" id="UP001316803"/>
    </source>
</evidence>
<feature type="region of interest" description="Disordered" evidence="1">
    <location>
        <begin position="312"/>
        <end position="338"/>
    </location>
</feature>
<dbReference type="GO" id="GO:0005524">
    <property type="term" value="F:ATP binding"/>
    <property type="evidence" value="ECO:0007669"/>
    <property type="project" value="InterPro"/>
</dbReference>
<organism evidence="3 4">
    <name type="scientific">Knufia fluminis</name>
    <dbReference type="NCBI Taxonomy" id="191047"/>
    <lineage>
        <taxon>Eukaryota</taxon>
        <taxon>Fungi</taxon>
        <taxon>Dikarya</taxon>
        <taxon>Ascomycota</taxon>
        <taxon>Pezizomycotina</taxon>
        <taxon>Eurotiomycetes</taxon>
        <taxon>Chaetothyriomycetidae</taxon>
        <taxon>Chaetothyriales</taxon>
        <taxon>Trichomeriaceae</taxon>
        <taxon>Knufia</taxon>
    </lineage>
</organism>
<comment type="caution">
    <text evidence="3">The sequence shown here is derived from an EMBL/GenBank/DDBJ whole genome shotgun (WGS) entry which is preliminary data.</text>
</comment>
<sequence length="629" mass="72512">MGDTVESEYIEVKDLYQAVSGDRSWDARWSKYKDPSEENQKLQPYRAAFPILHKWKCTDVYEGTWVTKSIEINDKALRTRVEQILADIPNLDLDVDILRFEPPFKPFQHMWDDFTVALESESDGRLKNLIQHVRDIVSPSILPVIERVNKARASQTIDWDLLKSSCVPGELIYGKFAREPQAYKIIRFDTWWDREGNEYMKLEVDYFDWDGQKTGFRRTEFNTKIFGGEVPLNDLRFVPFKFLKKLPEVKEQLIERGKDFEKLLGYHFKHYSSNKLTKLPNGGMKLGQITARVIVDAYAYHRFFEEQWLDGEKKSEGDSGNEQSKMETEAQKQADTGRREVIKPFTEEHYLLSPPTVKGFEIENREWCEFFIAGFTEIVFNDNAYDKLVLDEGEKKMILAFSEQVRDSGMQFDDFIKNKGRGILMLLCGAPGVGKTLTAESVAERAHLPLYAVNAGEIGHAAETADNTLKTVLECCRLWSAVLLIDEADVFLEARGTDSLTRNELVSVFLRRLEYFGGLMFLTTNRPRSVDPAFESRLDLIIPYPDLDVTARRVVWNTFIGHSFEHTIKDKDFDTLAEYKCNGHEIKNIVKIARMLASQEKATLSMEHMSTVLRLRIKAAKVLGTGQFE</sequence>
<dbReference type="InterPro" id="IPR027417">
    <property type="entry name" value="P-loop_NTPase"/>
</dbReference>
<keyword evidence="4" id="KW-1185">Reference proteome</keyword>
<dbReference type="PANTHER" id="PTHR46411">
    <property type="entry name" value="FAMILY ATPASE, PUTATIVE-RELATED"/>
    <property type="match status" value="1"/>
</dbReference>
<dbReference type="InterPro" id="IPR054289">
    <property type="entry name" value="DUF7025"/>
</dbReference>
<dbReference type="CDD" id="cd19481">
    <property type="entry name" value="RecA-like_protease"/>
    <property type="match status" value="1"/>
</dbReference>